<keyword evidence="2 4" id="KW-0863">Zinc-finger</keyword>
<dbReference type="InterPro" id="IPR001841">
    <property type="entry name" value="Znf_RING"/>
</dbReference>
<evidence type="ECO:0000259" key="6">
    <source>
        <dbReference type="PROSITE" id="PS50089"/>
    </source>
</evidence>
<sequence length="82" mass="9491">MEADFQEIKDLKMEVNEMQEDMDLLSERFSCGICCNSFAEVSPVTLSRCNHVFCQFCIEKVTECPACRKPIYYGSTKPLYFV</sequence>
<reference evidence="7 8" key="1">
    <citation type="submission" date="2021-04" db="EMBL/GenBank/DDBJ databases">
        <authorList>
            <person name="Bliznina A."/>
        </authorList>
    </citation>
    <scope>NUCLEOTIDE SEQUENCE [LARGE SCALE GENOMIC DNA]</scope>
</reference>
<dbReference type="PROSITE" id="PS00518">
    <property type="entry name" value="ZF_RING_1"/>
    <property type="match status" value="1"/>
</dbReference>
<dbReference type="SMART" id="SM00184">
    <property type="entry name" value="RING"/>
    <property type="match status" value="1"/>
</dbReference>
<evidence type="ECO:0000256" key="5">
    <source>
        <dbReference type="SAM" id="Coils"/>
    </source>
</evidence>
<dbReference type="PROSITE" id="PS50089">
    <property type="entry name" value="ZF_RING_2"/>
    <property type="match status" value="1"/>
</dbReference>
<evidence type="ECO:0000256" key="4">
    <source>
        <dbReference type="PROSITE-ProRule" id="PRU00175"/>
    </source>
</evidence>
<organism evidence="7 8">
    <name type="scientific">Oikopleura dioica</name>
    <name type="common">Tunicate</name>
    <dbReference type="NCBI Taxonomy" id="34765"/>
    <lineage>
        <taxon>Eukaryota</taxon>
        <taxon>Metazoa</taxon>
        <taxon>Chordata</taxon>
        <taxon>Tunicata</taxon>
        <taxon>Appendicularia</taxon>
        <taxon>Copelata</taxon>
        <taxon>Oikopleuridae</taxon>
        <taxon>Oikopleura</taxon>
    </lineage>
</organism>
<keyword evidence="3" id="KW-0862">Zinc</keyword>
<dbReference type="SUPFAM" id="SSF57850">
    <property type="entry name" value="RING/U-box"/>
    <property type="match status" value="1"/>
</dbReference>
<dbReference type="Proteomes" id="UP001158576">
    <property type="component" value="Chromosome PAR"/>
</dbReference>
<proteinExistence type="predicted"/>
<feature type="coiled-coil region" evidence="5">
    <location>
        <begin position="1"/>
        <end position="28"/>
    </location>
</feature>
<protein>
    <submittedName>
        <fullName evidence="7">Oidioi.mRNA.OKI2018_I69.PAR.g9213.t1.cds</fullName>
    </submittedName>
</protein>
<evidence type="ECO:0000256" key="1">
    <source>
        <dbReference type="ARBA" id="ARBA00022723"/>
    </source>
</evidence>
<evidence type="ECO:0000313" key="7">
    <source>
        <dbReference type="EMBL" id="CAG5079273.1"/>
    </source>
</evidence>
<dbReference type="InterPro" id="IPR013083">
    <property type="entry name" value="Znf_RING/FYVE/PHD"/>
</dbReference>
<dbReference type="Gene3D" id="3.30.40.10">
    <property type="entry name" value="Zinc/RING finger domain, C3HC4 (zinc finger)"/>
    <property type="match status" value="1"/>
</dbReference>
<dbReference type="EMBL" id="OU015568">
    <property type="protein sequence ID" value="CAG5079273.1"/>
    <property type="molecule type" value="Genomic_DNA"/>
</dbReference>
<gene>
    <name evidence="7" type="ORF">OKIOD_LOCUS771</name>
</gene>
<dbReference type="InterPro" id="IPR017907">
    <property type="entry name" value="Znf_RING_CS"/>
</dbReference>
<evidence type="ECO:0000313" key="8">
    <source>
        <dbReference type="Proteomes" id="UP001158576"/>
    </source>
</evidence>
<dbReference type="Pfam" id="PF14634">
    <property type="entry name" value="zf-RING_5"/>
    <property type="match status" value="1"/>
</dbReference>
<accession>A0ABN7RMY4</accession>
<keyword evidence="5" id="KW-0175">Coiled coil</keyword>
<feature type="domain" description="RING-type" evidence="6">
    <location>
        <begin position="31"/>
        <end position="68"/>
    </location>
</feature>
<name>A0ABN7RMY4_OIKDI</name>
<keyword evidence="1" id="KW-0479">Metal-binding</keyword>
<evidence type="ECO:0000256" key="2">
    <source>
        <dbReference type="ARBA" id="ARBA00022771"/>
    </source>
</evidence>
<keyword evidence="8" id="KW-1185">Reference proteome</keyword>
<evidence type="ECO:0000256" key="3">
    <source>
        <dbReference type="ARBA" id="ARBA00022833"/>
    </source>
</evidence>